<dbReference type="GO" id="GO:0000976">
    <property type="term" value="F:transcription cis-regulatory region binding"/>
    <property type="evidence" value="ECO:0007669"/>
    <property type="project" value="TreeGrafter"/>
</dbReference>
<dbReference type="InterPro" id="IPR001789">
    <property type="entry name" value="Sig_transdc_resp-reg_receiver"/>
</dbReference>
<dbReference type="RefSeq" id="WP_111569277.1">
    <property type="nucleotide sequence ID" value="NZ_PIPK01000005.1"/>
</dbReference>
<dbReference type="InterPro" id="IPR001867">
    <property type="entry name" value="OmpR/PhoB-type_DNA-bd"/>
</dbReference>
<evidence type="ECO:0000313" key="8">
    <source>
        <dbReference type="Proteomes" id="UP000249203"/>
    </source>
</evidence>
<protein>
    <submittedName>
        <fullName evidence="6">DNA-binding response OmpR family regulator</fullName>
    </submittedName>
    <submittedName>
        <fullName evidence="7">DNA-binding response regulator</fullName>
    </submittedName>
</protein>
<dbReference type="PROSITE" id="PS50110">
    <property type="entry name" value="RESPONSE_REGULATORY"/>
    <property type="match status" value="1"/>
</dbReference>
<dbReference type="Gene3D" id="6.10.250.690">
    <property type="match status" value="1"/>
</dbReference>
<dbReference type="InterPro" id="IPR011006">
    <property type="entry name" value="CheY-like_superfamily"/>
</dbReference>
<feature type="domain" description="Response regulatory" evidence="4">
    <location>
        <begin position="2"/>
        <end position="116"/>
    </location>
</feature>
<evidence type="ECO:0000256" key="1">
    <source>
        <dbReference type="ARBA" id="ARBA00023125"/>
    </source>
</evidence>
<dbReference type="Pfam" id="PF00486">
    <property type="entry name" value="Trans_reg_C"/>
    <property type="match status" value="1"/>
</dbReference>
<dbReference type="GO" id="GO:0032993">
    <property type="term" value="C:protein-DNA complex"/>
    <property type="evidence" value="ECO:0007669"/>
    <property type="project" value="TreeGrafter"/>
</dbReference>
<sequence>MKVLVVEDDRTLAERLCELLQADGFRVDVANTGADADFLIQTERYDALVLDLGLPDGSGANYLQQWRDAGIELVTLILTARSSWSDKAAGFNAGADDYLTKPFEPAELLFRLKAMIRRAKGHAHPQLQIGELQLNTHLNQVLLHGLALKLTAQELRLLSYLMHAAPAIVSRTELAEHVYERDKEPDSNVIDVQIGRLRKKLGGDYIVTERGQGYRLVAPRPSD</sequence>
<keyword evidence="9" id="KW-1185">Reference proteome</keyword>
<evidence type="ECO:0000313" key="7">
    <source>
        <dbReference type="EMBL" id="RUO24744.1"/>
    </source>
</evidence>
<dbReference type="SMART" id="SM00862">
    <property type="entry name" value="Trans_reg_C"/>
    <property type="match status" value="1"/>
</dbReference>
<feature type="DNA-binding region" description="OmpR/PhoB-type" evidence="3">
    <location>
        <begin position="124"/>
        <end position="218"/>
    </location>
</feature>
<dbReference type="EMBL" id="PIPK01000005">
    <property type="protein sequence ID" value="RUO24744.1"/>
    <property type="molecule type" value="Genomic_DNA"/>
</dbReference>
<dbReference type="Gene3D" id="3.40.50.2300">
    <property type="match status" value="1"/>
</dbReference>
<evidence type="ECO:0000259" key="4">
    <source>
        <dbReference type="PROSITE" id="PS50110"/>
    </source>
</evidence>
<dbReference type="AlphaFoldDB" id="A0A327WYF8"/>
<organism evidence="6 8">
    <name type="scientific">Aliidiomarina maris</name>
    <dbReference type="NCBI Taxonomy" id="531312"/>
    <lineage>
        <taxon>Bacteria</taxon>
        <taxon>Pseudomonadati</taxon>
        <taxon>Pseudomonadota</taxon>
        <taxon>Gammaproteobacteria</taxon>
        <taxon>Alteromonadales</taxon>
        <taxon>Idiomarinaceae</taxon>
        <taxon>Aliidiomarina</taxon>
    </lineage>
</organism>
<dbReference type="PANTHER" id="PTHR48111">
    <property type="entry name" value="REGULATOR OF RPOS"/>
    <property type="match status" value="1"/>
</dbReference>
<dbReference type="GO" id="GO:0006355">
    <property type="term" value="P:regulation of DNA-templated transcription"/>
    <property type="evidence" value="ECO:0007669"/>
    <property type="project" value="InterPro"/>
</dbReference>
<dbReference type="GO" id="GO:0005829">
    <property type="term" value="C:cytosol"/>
    <property type="evidence" value="ECO:0007669"/>
    <property type="project" value="TreeGrafter"/>
</dbReference>
<dbReference type="SUPFAM" id="SSF52172">
    <property type="entry name" value="CheY-like"/>
    <property type="match status" value="1"/>
</dbReference>
<gene>
    <name evidence="6" type="ORF">B0I24_105195</name>
    <name evidence="7" type="ORF">CWE07_06780</name>
</gene>
<reference evidence="7 9" key="1">
    <citation type="journal article" date="2018" name="Front. Microbiol.">
        <title>Genome-Based Analysis Reveals the Taxonomy and Diversity of the Family Idiomarinaceae.</title>
        <authorList>
            <person name="Liu Y."/>
            <person name="Lai Q."/>
            <person name="Shao Z."/>
        </authorList>
    </citation>
    <scope>NUCLEOTIDE SEQUENCE [LARGE SCALE GENOMIC DNA]</scope>
    <source>
        <strain evidence="7 9">CF12-14</strain>
    </source>
</reference>
<dbReference type="GO" id="GO:0000156">
    <property type="term" value="F:phosphorelay response regulator activity"/>
    <property type="evidence" value="ECO:0007669"/>
    <property type="project" value="TreeGrafter"/>
</dbReference>
<evidence type="ECO:0000256" key="2">
    <source>
        <dbReference type="PROSITE-ProRule" id="PRU00169"/>
    </source>
</evidence>
<accession>A0A327WYF8</accession>
<keyword evidence="1 3" id="KW-0238">DNA-binding</keyword>
<name>A0A327WYF8_9GAMM</name>
<keyword evidence="2" id="KW-0597">Phosphoprotein</keyword>
<dbReference type="PANTHER" id="PTHR48111:SF37">
    <property type="entry name" value="RESPONSE REGULATOR PROTEIN CARR"/>
    <property type="match status" value="1"/>
</dbReference>
<comment type="caution">
    <text evidence="6">The sequence shown here is derived from an EMBL/GenBank/DDBJ whole genome shotgun (WGS) entry which is preliminary data.</text>
</comment>
<dbReference type="Proteomes" id="UP000249203">
    <property type="component" value="Unassembled WGS sequence"/>
</dbReference>
<dbReference type="InterPro" id="IPR039420">
    <property type="entry name" value="WalR-like"/>
</dbReference>
<evidence type="ECO:0000259" key="5">
    <source>
        <dbReference type="PROSITE" id="PS51755"/>
    </source>
</evidence>
<dbReference type="SMART" id="SM00448">
    <property type="entry name" value="REC"/>
    <property type="match status" value="1"/>
</dbReference>
<feature type="modified residue" description="4-aspartylphosphate" evidence="2">
    <location>
        <position position="51"/>
    </location>
</feature>
<evidence type="ECO:0000313" key="6">
    <source>
        <dbReference type="EMBL" id="RAJ98442.1"/>
    </source>
</evidence>
<evidence type="ECO:0000256" key="3">
    <source>
        <dbReference type="PROSITE-ProRule" id="PRU01091"/>
    </source>
</evidence>
<evidence type="ECO:0000313" key="9">
    <source>
        <dbReference type="Proteomes" id="UP000287865"/>
    </source>
</evidence>
<proteinExistence type="predicted"/>
<feature type="domain" description="OmpR/PhoB-type" evidence="5">
    <location>
        <begin position="124"/>
        <end position="218"/>
    </location>
</feature>
<dbReference type="CDD" id="cd00383">
    <property type="entry name" value="trans_reg_C"/>
    <property type="match status" value="1"/>
</dbReference>
<dbReference type="Pfam" id="PF00072">
    <property type="entry name" value="Response_reg"/>
    <property type="match status" value="1"/>
</dbReference>
<dbReference type="Gene3D" id="1.10.10.10">
    <property type="entry name" value="Winged helix-like DNA-binding domain superfamily/Winged helix DNA-binding domain"/>
    <property type="match status" value="1"/>
</dbReference>
<dbReference type="EMBL" id="QLMD01000005">
    <property type="protein sequence ID" value="RAJ98442.1"/>
    <property type="molecule type" value="Genomic_DNA"/>
</dbReference>
<dbReference type="InterPro" id="IPR036388">
    <property type="entry name" value="WH-like_DNA-bd_sf"/>
</dbReference>
<dbReference type="Proteomes" id="UP000287865">
    <property type="component" value="Unassembled WGS sequence"/>
</dbReference>
<reference evidence="6 8" key="2">
    <citation type="submission" date="2018-06" db="EMBL/GenBank/DDBJ databases">
        <title>Genomic Encyclopedia of Type Strains, Phase III (KMG-III): the genomes of soil and plant-associated and newly described type strains.</title>
        <authorList>
            <person name="Whitman W."/>
        </authorList>
    </citation>
    <scope>NUCLEOTIDE SEQUENCE [LARGE SCALE GENOMIC DNA]</scope>
    <source>
        <strain evidence="6 8">CGMCC 1.15366</strain>
    </source>
</reference>
<dbReference type="OrthoDB" id="9802426at2"/>
<dbReference type="PROSITE" id="PS51755">
    <property type="entry name" value="OMPR_PHOB"/>
    <property type="match status" value="1"/>
</dbReference>